<dbReference type="STRING" id="698762.SAMN00808754_0160"/>
<dbReference type="Gene3D" id="3.40.50.11180">
    <property type="match status" value="1"/>
</dbReference>
<dbReference type="NCBIfam" id="TIGR00580">
    <property type="entry name" value="mfd"/>
    <property type="match status" value="1"/>
</dbReference>
<dbReference type="Pfam" id="PF02559">
    <property type="entry name" value="CarD_TRCF_RID"/>
    <property type="match status" value="1"/>
</dbReference>
<dbReference type="InterPro" id="IPR014001">
    <property type="entry name" value="Helicase_ATP-bd"/>
</dbReference>
<dbReference type="GO" id="GO:0003684">
    <property type="term" value="F:damaged DNA binding"/>
    <property type="evidence" value="ECO:0007669"/>
    <property type="project" value="InterPro"/>
</dbReference>
<dbReference type="SMART" id="SM01058">
    <property type="entry name" value="CarD_TRCF"/>
    <property type="match status" value="1"/>
</dbReference>
<comment type="subcellular location">
    <subcellularLocation>
        <location evidence="1 13">Cytoplasm</location>
    </subcellularLocation>
</comment>
<dbReference type="InterPro" id="IPR041471">
    <property type="entry name" value="UvrB_inter"/>
</dbReference>
<evidence type="ECO:0000256" key="13">
    <source>
        <dbReference type="HAMAP-Rule" id="MF_00969"/>
    </source>
</evidence>
<comment type="function">
    <text evidence="13">Couples transcription and DNA repair by recognizing RNA polymerase (RNAP) stalled at DNA lesions. Mediates ATP-dependent release of RNAP and its truncated transcript from the DNA, and recruitment of nucleotide excision repair machinery to the damaged site.</text>
</comment>
<dbReference type="SUPFAM" id="SSF143517">
    <property type="entry name" value="TRCF domain-like"/>
    <property type="match status" value="1"/>
</dbReference>
<dbReference type="GO" id="GO:0000716">
    <property type="term" value="P:transcription-coupled nucleotide-excision repair, DNA damage recognition"/>
    <property type="evidence" value="ECO:0007669"/>
    <property type="project" value="UniProtKB-UniRule"/>
</dbReference>
<dbReference type="EMBL" id="LT838272">
    <property type="protein sequence ID" value="SMB89469.1"/>
    <property type="molecule type" value="Genomic_DNA"/>
</dbReference>
<dbReference type="InterPro" id="IPR004576">
    <property type="entry name" value="Mfd"/>
</dbReference>
<dbReference type="PANTHER" id="PTHR47964">
    <property type="entry name" value="ATP-DEPENDENT DNA HELICASE HOMOLOG RECG, CHLOROPLASTIC"/>
    <property type="match status" value="1"/>
</dbReference>
<reference evidence="16 17" key="1">
    <citation type="submission" date="2017-04" db="EMBL/GenBank/DDBJ databases">
        <authorList>
            <person name="Afonso C.L."/>
            <person name="Miller P.J."/>
            <person name="Scott M.A."/>
            <person name="Spackman E."/>
            <person name="Goraichik I."/>
            <person name="Dimitrov K.M."/>
            <person name="Suarez D.L."/>
            <person name="Swayne D.E."/>
        </authorList>
    </citation>
    <scope>NUCLEOTIDE SEQUENCE [LARGE SCALE GENOMIC DNA]</scope>
    <source>
        <strain evidence="16 17">ToBE</strain>
    </source>
</reference>
<dbReference type="InterPro" id="IPR005118">
    <property type="entry name" value="TRCF_C"/>
</dbReference>
<dbReference type="GO" id="GO:0006355">
    <property type="term" value="P:regulation of DNA-templated transcription"/>
    <property type="evidence" value="ECO:0007669"/>
    <property type="project" value="UniProtKB-UniRule"/>
</dbReference>
<dbReference type="HAMAP" id="MF_00969">
    <property type="entry name" value="TRCF"/>
    <property type="match status" value="1"/>
</dbReference>
<dbReference type="GO" id="GO:0003678">
    <property type="term" value="F:DNA helicase activity"/>
    <property type="evidence" value="ECO:0007669"/>
    <property type="project" value="TreeGrafter"/>
</dbReference>
<keyword evidence="3 13" id="KW-0547">Nucleotide-binding</keyword>
<dbReference type="PROSITE" id="PS51192">
    <property type="entry name" value="HELICASE_ATP_BIND_1"/>
    <property type="match status" value="1"/>
</dbReference>
<organism evidence="16 17">
    <name type="scientific">Thermanaeromonas toyohensis ToBE</name>
    <dbReference type="NCBI Taxonomy" id="698762"/>
    <lineage>
        <taxon>Bacteria</taxon>
        <taxon>Bacillati</taxon>
        <taxon>Bacillota</taxon>
        <taxon>Clostridia</taxon>
        <taxon>Neomoorellales</taxon>
        <taxon>Neomoorellaceae</taxon>
        <taxon>Thermanaeromonas</taxon>
    </lineage>
</organism>
<evidence type="ECO:0000256" key="6">
    <source>
        <dbReference type="ARBA" id="ARBA00022806"/>
    </source>
</evidence>
<evidence type="ECO:0000259" key="15">
    <source>
        <dbReference type="PROSITE" id="PS51194"/>
    </source>
</evidence>
<dbReference type="GO" id="GO:0005737">
    <property type="term" value="C:cytoplasm"/>
    <property type="evidence" value="ECO:0007669"/>
    <property type="project" value="UniProtKB-SubCell"/>
</dbReference>
<feature type="domain" description="Helicase ATP-binding" evidence="14">
    <location>
        <begin position="641"/>
        <end position="802"/>
    </location>
</feature>
<dbReference type="SMART" id="SM00490">
    <property type="entry name" value="HELICc"/>
    <property type="match status" value="1"/>
</dbReference>
<evidence type="ECO:0000256" key="12">
    <source>
        <dbReference type="ARBA" id="ARBA00070128"/>
    </source>
</evidence>
<feature type="domain" description="Helicase C-terminal" evidence="15">
    <location>
        <begin position="823"/>
        <end position="977"/>
    </location>
</feature>
<dbReference type="SMART" id="SM00982">
    <property type="entry name" value="TRCF"/>
    <property type="match status" value="1"/>
</dbReference>
<dbReference type="Gene3D" id="3.30.2060.10">
    <property type="entry name" value="Penicillin-binding protein 1b domain"/>
    <property type="match status" value="1"/>
</dbReference>
<dbReference type="InterPro" id="IPR036101">
    <property type="entry name" value="CarD-like/TRCF_RID_sf"/>
</dbReference>
<evidence type="ECO:0000259" key="14">
    <source>
        <dbReference type="PROSITE" id="PS51192"/>
    </source>
</evidence>
<evidence type="ECO:0000256" key="1">
    <source>
        <dbReference type="ARBA" id="ARBA00004496"/>
    </source>
</evidence>
<keyword evidence="5 13" id="KW-0378">Hydrolase</keyword>
<protein>
    <recommendedName>
        <fullName evidence="12 13">Transcription-repair-coupling factor</fullName>
        <shortName evidence="13">TRCF</shortName>
        <ecNumber evidence="13">3.6.4.-</ecNumber>
    </recommendedName>
</protein>
<keyword evidence="8 13" id="KW-0238">DNA-binding</keyword>
<evidence type="ECO:0000256" key="9">
    <source>
        <dbReference type="ARBA" id="ARBA00023204"/>
    </source>
</evidence>
<sequence>MYNHGLLQIVRDSAQFHNLAEGLRRGLAEQQLYDIPDGLKSLWVTAMVAHFQPLLVITASSEDAQRLAADVDAFWPGEGIEYLPAGELLPIGVHAYSPEIPAQRIRVLSDLLRGKAKVVVMAVEALAGKLPPPDLFRSTLLTLKVGQNIDRENLLDRLVRLGYRREEIVEAPGHLAVRGGIIDIYPLGAEQPVRLEFFGDEIDSLRAFDPTTQRSVQELEEVVITPAREMVAPEERELGLARLEEEYLRTLERLKKSRPQAARELEERMDQLLASLKAGDWPEGVDQLGPFFYPRLASILEYFPRPPVLILDDPQRLMEEAKRREKHRVDIFTQMLEGGLALPSQGEAYATVAELENLFARYQRIYFSLLPRRATPGVRQIIGVGAQSIPAFQGKIKFLVQELSRFRREQYRIILMVADPGRIEALQQNLGAEGLETVALKDVSSPPQPGQVVVVPGRLRQGFSWPQMRLVILGDAELYGPVRRPRKHKVVREGLRISSFADLKEGDYVVHVHHGIGRYLGIQQLEVEGIKKDYLVIQYAGNDRLYVPIDQISLVQKYIGAEGHVPRLYRLGGNEWAKVKGRVQEAVRAMAEELLNLYATRQTIQGHAFSPDTPWQREFEEAFPYTETPDQLKAIAEVKADMERPKPMDRLLCGDVGYGKTEVALRAAFKAVMDGKQVAVLVPTTVLAQQHYNTFKQRFAPYPIKVAVLSRFLSPKEQAETVAALARGEIDIIIGTHRLLSNDVTFKDLGLVIIDEEQRFGVAHKEKLKQLRYSVDVLTMTATPIPRTLHMALAGVRDMSLIETPPEDRFPVQTYVVEYSPELVQEAIRRELERGGQVYYVHNRVADIDQVAFTLQQLVPEARIAVAHGQMPEEELERIMLDFIEGHYDVLVCTTIIENGLDIPNVNTLIVDEADTFGLAQLYQLRGRVGRSNRLAYAYFTYRPDKVLGEVAEKRLAAIREFTALGSGYKIALRDLQLRGAGNLLGPEQHGHMLAVGFDLYCQLLEEAVRKLKGQPIPSEVSTPRGASVELKVDTFLSDDYIPDASLKMEFYQRFLAASSVAEVDEIAAEMIDRFGSPPPAAENLILMARIRLLAGELGITSVQQRGGEVELKFNDKPVLKGEKLLQLSSFFPRRLSFSSAGGLAIRVRIKGLDSHSLLKLLQELLSRMRELAQA</sequence>
<gene>
    <name evidence="13" type="primary">mfd</name>
    <name evidence="16" type="ORF">SAMN00808754_0160</name>
</gene>
<dbReference type="InterPro" id="IPR003711">
    <property type="entry name" value="CarD-like/TRCF_RID"/>
</dbReference>
<evidence type="ECO:0000256" key="7">
    <source>
        <dbReference type="ARBA" id="ARBA00022840"/>
    </source>
</evidence>
<evidence type="ECO:0000256" key="4">
    <source>
        <dbReference type="ARBA" id="ARBA00022763"/>
    </source>
</evidence>
<dbReference type="PROSITE" id="PS51194">
    <property type="entry name" value="HELICASE_CTER"/>
    <property type="match status" value="1"/>
</dbReference>
<dbReference type="InterPro" id="IPR027417">
    <property type="entry name" value="P-loop_NTPase"/>
</dbReference>
<evidence type="ECO:0000313" key="16">
    <source>
        <dbReference type="EMBL" id="SMB89469.1"/>
    </source>
</evidence>
<dbReference type="InterPro" id="IPR047112">
    <property type="entry name" value="RecG/Mfd"/>
</dbReference>
<comment type="similarity">
    <text evidence="11 13">In the C-terminal section; belongs to the helicase family. RecG subfamily.</text>
</comment>
<dbReference type="SUPFAM" id="SSF141259">
    <property type="entry name" value="CarD-like"/>
    <property type="match status" value="1"/>
</dbReference>
<evidence type="ECO:0000256" key="3">
    <source>
        <dbReference type="ARBA" id="ARBA00022741"/>
    </source>
</evidence>
<dbReference type="Gene3D" id="3.40.50.300">
    <property type="entry name" value="P-loop containing nucleotide triphosphate hydrolases"/>
    <property type="match status" value="2"/>
</dbReference>
<keyword evidence="7 13" id="KW-0067">ATP-binding</keyword>
<keyword evidence="6" id="KW-0347">Helicase</keyword>
<evidence type="ECO:0000256" key="11">
    <source>
        <dbReference type="ARBA" id="ARBA00061399"/>
    </source>
</evidence>
<dbReference type="FunFam" id="3.40.50.300:FF:000546">
    <property type="entry name" value="Transcription-repair-coupling factor"/>
    <property type="match status" value="1"/>
</dbReference>
<dbReference type="SMART" id="SM00487">
    <property type="entry name" value="DEXDc"/>
    <property type="match status" value="1"/>
</dbReference>
<dbReference type="CDD" id="cd18810">
    <property type="entry name" value="SF2_C_TRCF"/>
    <property type="match status" value="1"/>
</dbReference>
<dbReference type="OrthoDB" id="9804325at2"/>
<dbReference type="CDD" id="cd17991">
    <property type="entry name" value="DEXHc_TRCF"/>
    <property type="match status" value="1"/>
</dbReference>
<evidence type="ECO:0000256" key="10">
    <source>
        <dbReference type="ARBA" id="ARBA00061104"/>
    </source>
</evidence>
<dbReference type="Gene3D" id="2.40.10.170">
    <property type="match status" value="1"/>
</dbReference>
<name>A0A1W1V7S3_9FIRM</name>
<dbReference type="Pfam" id="PF03461">
    <property type="entry name" value="TRCF"/>
    <property type="match status" value="1"/>
</dbReference>
<dbReference type="GO" id="GO:0005524">
    <property type="term" value="F:ATP binding"/>
    <property type="evidence" value="ECO:0007669"/>
    <property type="project" value="UniProtKB-UniRule"/>
</dbReference>
<dbReference type="PANTHER" id="PTHR47964:SF1">
    <property type="entry name" value="ATP-DEPENDENT DNA HELICASE HOMOLOG RECG, CHLOROPLASTIC"/>
    <property type="match status" value="1"/>
</dbReference>
<accession>A0A1W1V7S3</accession>
<keyword evidence="4 13" id="KW-0227">DNA damage</keyword>
<dbReference type="GO" id="GO:0016787">
    <property type="term" value="F:hydrolase activity"/>
    <property type="evidence" value="ECO:0007669"/>
    <property type="project" value="UniProtKB-KW"/>
</dbReference>
<dbReference type="AlphaFoldDB" id="A0A1W1V7S3"/>
<dbReference type="Pfam" id="PF00270">
    <property type="entry name" value="DEAD"/>
    <property type="match status" value="1"/>
</dbReference>
<dbReference type="InterPro" id="IPR011545">
    <property type="entry name" value="DEAD/DEAH_box_helicase_dom"/>
</dbReference>
<dbReference type="Pfam" id="PF00271">
    <property type="entry name" value="Helicase_C"/>
    <property type="match status" value="1"/>
</dbReference>
<comment type="similarity">
    <text evidence="10 13">In the N-terminal section; belongs to the UvrB family.</text>
</comment>
<dbReference type="EC" id="3.6.4.-" evidence="13"/>
<dbReference type="InterPro" id="IPR037235">
    <property type="entry name" value="TRCF-like_C_D7"/>
</dbReference>
<dbReference type="Proteomes" id="UP000192569">
    <property type="component" value="Chromosome I"/>
</dbReference>
<keyword evidence="17" id="KW-1185">Reference proteome</keyword>
<evidence type="ECO:0000256" key="8">
    <source>
        <dbReference type="ARBA" id="ARBA00023125"/>
    </source>
</evidence>
<evidence type="ECO:0000256" key="5">
    <source>
        <dbReference type="ARBA" id="ARBA00022801"/>
    </source>
</evidence>
<evidence type="ECO:0000313" key="17">
    <source>
        <dbReference type="Proteomes" id="UP000192569"/>
    </source>
</evidence>
<proteinExistence type="inferred from homology"/>
<dbReference type="SUPFAM" id="SSF52540">
    <property type="entry name" value="P-loop containing nucleoside triphosphate hydrolases"/>
    <property type="match status" value="4"/>
</dbReference>
<evidence type="ECO:0000256" key="2">
    <source>
        <dbReference type="ARBA" id="ARBA00022490"/>
    </source>
</evidence>
<dbReference type="Pfam" id="PF17757">
    <property type="entry name" value="UvrB_inter"/>
    <property type="match status" value="1"/>
</dbReference>
<keyword evidence="2 13" id="KW-0963">Cytoplasm</keyword>
<dbReference type="InterPro" id="IPR001650">
    <property type="entry name" value="Helicase_C-like"/>
</dbReference>
<keyword evidence="9 13" id="KW-0234">DNA repair</keyword>
<dbReference type="Gene3D" id="3.90.1150.50">
    <property type="entry name" value="Transcription-repair-coupling factor, D7 domain"/>
    <property type="match status" value="1"/>
</dbReference>